<dbReference type="GO" id="GO:0007059">
    <property type="term" value="P:chromosome segregation"/>
    <property type="evidence" value="ECO:0007669"/>
    <property type="project" value="TreeGrafter"/>
</dbReference>
<keyword evidence="9" id="KW-0498">Mitosis</keyword>
<dbReference type="FunFam" id="1.10.510.10:FF:000697">
    <property type="entry name" value="G2-specific protein kinase nimA"/>
    <property type="match status" value="1"/>
</dbReference>
<dbReference type="PROSITE" id="PS50011">
    <property type="entry name" value="PROTEIN_KINASE_DOM"/>
    <property type="match status" value="1"/>
</dbReference>
<keyword evidence="5" id="KW-0597">Phosphoprotein</keyword>
<dbReference type="PANTHER" id="PTHR43671:SF13">
    <property type="entry name" value="SERINE_THREONINE-PROTEIN KINASE NEK2"/>
    <property type="match status" value="1"/>
</dbReference>
<proteinExistence type="inferred from homology"/>
<dbReference type="EMBL" id="LKCW01000056">
    <property type="protein sequence ID" value="KPM42010.1"/>
    <property type="molecule type" value="Genomic_DNA"/>
</dbReference>
<dbReference type="Gene3D" id="1.10.510.10">
    <property type="entry name" value="Transferase(Phosphotransferase) domain 1"/>
    <property type="match status" value="1"/>
</dbReference>
<evidence type="ECO:0000256" key="1">
    <source>
        <dbReference type="ARBA" id="ARBA00004123"/>
    </source>
</evidence>
<evidence type="ECO:0000256" key="11">
    <source>
        <dbReference type="ARBA" id="ARBA00022840"/>
    </source>
</evidence>
<evidence type="ECO:0000256" key="12">
    <source>
        <dbReference type="ARBA" id="ARBA00023242"/>
    </source>
</evidence>
<comment type="subcellular location">
    <subcellularLocation>
        <location evidence="1">Nucleus</location>
    </subcellularLocation>
</comment>
<feature type="coiled-coil region" evidence="16">
    <location>
        <begin position="302"/>
        <end position="347"/>
    </location>
</feature>
<comment type="catalytic activity">
    <reaction evidence="14">
        <text>L-threonyl-[protein] + ATP = O-phospho-L-threonyl-[protein] + ADP + H(+)</text>
        <dbReference type="Rhea" id="RHEA:46608"/>
        <dbReference type="Rhea" id="RHEA-COMP:11060"/>
        <dbReference type="Rhea" id="RHEA-COMP:11605"/>
        <dbReference type="ChEBI" id="CHEBI:15378"/>
        <dbReference type="ChEBI" id="CHEBI:30013"/>
        <dbReference type="ChEBI" id="CHEBI:30616"/>
        <dbReference type="ChEBI" id="CHEBI:61977"/>
        <dbReference type="ChEBI" id="CHEBI:456216"/>
        <dbReference type="EC" id="2.7.11.1"/>
    </reaction>
</comment>
<evidence type="ECO:0000256" key="6">
    <source>
        <dbReference type="ARBA" id="ARBA00022618"/>
    </source>
</evidence>
<feature type="compositionally biased region" description="Basic and acidic residues" evidence="17">
    <location>
        <begin position="513"/>
        <end position="523"/>
    </location>
</feature>
<protein>
    <recommendedName>
        <fullName evidence="3">non-specific serine/threonine protein kinase</fullName>
        <ecNumber evidence="3">2.7.11.1</ecNumber>
    </recommendedName>
</protein>
<feature type="compositionally biased region" description="Polar residues" evidence="17">
    <location>
        <begin position="412"/>
        <end position="430"/>
    </location>
</feature>
<evidence type="ECO:0000256" key="10">
    <source>
        <dbReference type="ARBA" id="ARBA00022777"/>
    </source>
</evidence>
<keyword evidence="12" id="KW-0539">Nucleus</keyword>
<dbReference type="InterPro" id="IPR011009">
    <property type="entry name" value="Kinase-like_dom_sf"/>
</dbReference>
<dbReference type="AlphaFoldDB" id="A0A0P7BFW1"/>
<keyword evidence="6" id="KW-0132">Cell division</keyword>
<evidence type="ECO:0000256" key="14">
    <source>
        <dbReference type="ARBA" id="ARBA00047899"/>
    </source>
</evidence>
<dbReference type="Gene3D" id="3.30.200.20">
    <property type="entry name" value="Phosphorylase Kinase, domain 1"/>
    <property type="match status" value="1"/>
</dbReference>
<feature type="compositionally biased region" description="Polar residues" evidence="17">
    <location>
        <begin position="601"/>
        <end position="614"/>
    </location>
</feature>
<dbReference type="SMART" id="SM00220">
    <property type="entry name" value="S_TKc"/>
    <property type="match status" value="1"/>
</dbReference>
<keyword evidence="8" id="KW-0547">Nucleotide-binding</keyword>
<comment type="caution">
    <text evidence="19">The sequence shown here is derived from an EMBL/GenBank/DDBJ whole genome shotgun (WGS) entry which is preliminary data.</text>
</comment>
<comment type="similarity">
    <text evidence="2">Belongs to the protein kinase superfamily. CAMK Ser/Thr protein kinase family.</text>
</comment>
<evidence type="ECO:0000256" key="16">
    <source>
        <dbReference type="SAM" id="Coils"/>
    </source>
</evidence>
<keyword evidence="4" id="KW-0723">Serine/threonine-protein kinase</keyword>
<evidence type="ECO:0000256" key="13">
    <source>
        <dbReference type="ARBA" id="ARBA00023306"/>
    </source>
</evidence>
<dbReference type="GO" id="GO:0004674">
    <property type="term" value="F:protein serine/threonine kinase activity"/>
    <property type="evidence" value="ECO:0007669"/>
    <property type="project" value="UniProtKB-KW"/>
</dbReference>
<dbReference type="GO" id="GO:0005634">
    <property type="term" value="C:nucleus"/>
    <property type="evidence" value="ECO:0007669"/>
    <property type="project" value="UniProtKB-SubCell"/>
</dbReference>
<evidence type="ECO:0000256" key="3">
    <source>
        <dbReference type="ARBA" id="ARBA00012513"/>
    </source>
</evidence>
<dbReference type="InterPro" id="IPR008271">
    <property type="entry name" value="Ser/Thr_kinase_AS"/>
</dbReference>
<evidence type="ECO:0000256" key="5">
    <source>
        <dbReference type="ARBA" id="ARBA00022553"/>
    </source>
</evidence>
<evidence type="ECO:0000256" key="9">
    <source>
        <dbReference type="ARBA" id="ARBA00022776"/>
    </source>
</evidence>
<keyword evidence="11" id="KW-0067">ATP-binding</keyword>
<dbReference type="InterPro" id="IPR000719">
    <property type="entry name" value="Prot_kinase_dom"/>
</dbReference>
<reference evidence="19" key="1">
    <citation type="submission" date="2015-09" db="EMBL/GenBank/DDBJ databases">
        <title>Draft genome of a European isolate of the apple canker pathogen Neonectria ditissima.</title>
        <authorList>
            <person name="Gomez-Cortecero A."/>
            <person name="Harrison R.J."/>
            <person name="Armitage A.D."/>
        </authorList>
    </citation>
    <scope>NUCLEOTIDE SEQUENCE [LARGE SCALE GENOMIC DNA]</scope>
    <source>
        <strain evidence="19">R09/05</strain>
    </source>
</reference>
<dbReference type="InterPro" id="IPR050660">
    <property type="entry name" value="NEK_Ser/Thr_kinase"/>
</dbReference>
<dbReference type="PROSITE" id="PS00108">
    <property type="entry name" value="PROTEIN_KINASE_ST"/>
    <property type="match status" value="1"/>
</dbReference>
<dbReference type="GO" id="GO:0051301">
    <property type="term" value="P:cell division"/>
    <property type="evidence" value="ECO:0007669"/>
    <property type="project" value="UniProtKB-KW"/>
</dbReference>
<feature type="region of interest" description="Disordered" evidence="17">
    <location>
        <begin position="388"/>
        <end position="454"/>
    </location>
</feature>
<dbReference type="GO" id="GO:0005524">
    <property type="term" value="F:ATP binding"/>
    <property type="evidence" value="ECO:0007669"/>
    <property type="project" value="UniProtKB-KW"/>
</dbReference>
<feature type="domain" description="Protein kinase" evidence="18">
    <location>
        <begin position="7"/>
        <end position="293"/>
    </location>
</feature>
<keyword evidence="13" id="KW-0131">Cell cycle</keyword>
<organism evidence="19 20">
    <name type="scientific">Neonectria ditissima</name>
    <dbReference type="NCBI Taxonomy" id="78410"/>
    <lineage>
        <taxon>Eukaryota</taxon>
        <taxon>Fungi</taxon>
        <taxon>Dikarya</taxon>
        <taxon>Ascomycota</taxon>
        <taxon>Pezizomycotina</taxon>
        <taxon>Sordariomycetes</taxon>
        <taxon>Hypocreomycetidae</taxon>
        <taxon>Hypocreales</taxon>
        <taxon>Nectriaceae</taxon>
        <taxon>Neonectria</taxon>
    </lineage>
</organism>
<evidence type="ECO:0000259" key="18">
    <source>
        <dbReference type="PROSITE" id="PS50011"/>
    </source>
</evidence>
<evidence type="ECO:0000256" key="2">
    <source>
        <dbReference type="ARBA" id="ARBA00006692"/>
    </source>
</evidence>
<evidence type="ECO:0000256" key="17">
    <source>
        <dbReference type="SAM" id="MobiDB-lite"/>
    </source>
</evidence>
<keyword evidence="7" id="KW-0808">Transferase</keyword>
<dbReference type="GO" id="GO:0044732">
    <property type="term" value="C:mitotic spindle pole body"/>
    <property type="evidence" value="ECO:0007669"/>
    <property type="project" value="TreeGrafter"/>
</dbReference>
<sequence length="714" mass="79851">MSSEDKYETLEKIGHGSFGIIRKVRRKVDGFIMCRKEISYLRMSQKEREQLHAEFQILSHLRHDNIVAYYHREHLKVSQDLHLYMEYCGNGDLGRVIKDLSLKGQRAQESFVWSIFSQLVMALYRCHYGVDPPEVGGNVLGLITGNASAGPKVPAGTMTILHRDLKPENVFLGEDNSVKLGDFGLSKMIKSHDFASTYVGTPFYMSPEICAAEKYTLKSDIWSLGCIIYELCAREPPFNAKTHFQLVQKIKEGKFPALPDVYSPELGQVIKDCLRVNPDRRPDTALLLNLPVVKLMRKEKEVVDVNKNLKAREDALRKKERELNERMANMELERDLIREELDSSMRREWEVKARLEIDRLTNAEMERLQKHFESEVQARVEMELQKKTVSFAPSRPTSQDEDLPSLSKPDYPQSSVGTSGDEFPSTTDISEYSIDSPDSSREARKPARTPFGRAQTMFVGNAGTPMDIEMGSPSPIAIASLSLSPRRNGATKAPTHNPGNIFAANANGSSGDPRWDLPPRDTFTDSEDEDILPSPTRNIRSSKNPFTSKTRPVLMSQKSCPMNRLKPQSSNPGLVSKCTIPPHESGPRSPNRRLSKIPSAANLQTDSSTSSSHGLTRKGSLKKSGDEALGKVAAKNNIKGRTLVELQQARAGGRPLSAVVLPSTGENVSPKRAFRERLGIERKSSGDEPAAVWDPERDEMPSPFLVRARRIARV</sequence>
<evidence type="ECO:0000256" key="8">
    <source>
        <dbReference type="ARBA" id="ARBA00022741"/>
    </source>
</evidence>
<evidence type="ECO:0000313" key="20">
    <source>
        <dbReference type="Proteomes" id="UP000050424"/>
    </source>
</evidence>
<dbReference type="OrthoDB" id="10250725at2759"/>
<dbReference type="SUPFAM" id="SSF56112">
    <property type="entry name" value="Protein kinase-like (PK-like)"/>
    <property type="match status" value="1"/>
</dbReference>
<evidence type="ECO:0000256" key="15">
    <source>
        <dbReference type="ARBA" id="ARBA00048679"/>
    </source>
</evidence>
<feature type="compositionally biased region" description="Basic and acidic residues" evidence="17">
    <location>
        <begin position="673"/>
        <end position="686"/>
    </location>
</feature>
<evidence type="ECO:0000256" key="4">
    <source>
        <dbReference type="ARBA" id="ARBA00022527"/>
    </source>
</evidence>
<feature type="region of interest" description="Disordered" evidence="17">
    <location>
        <begin position="670"/>
        <end position="698"/>
    </location>
</feature>
<evidence type="ECO:0000313" key="19">
    <source>
        <dbReference type="EMBL" id="KPM42010.1"/>
    </source>
</evidence>
<dbReference type="STRING" id="78410.A0A0P7BFW1"/>
<dbReference type="PANTHER" id="PTHR43671">
    <property type="entry name" value="SERINE/THREONINE-PROTEIN KINASE NEK"/>
    <property type="match status" value="1"/>
</dbReference>
<keyword evidence="10 19" id="KW-0418">Kinase</keyword>
<dbReference type="GO" id="GO:0005737">
    <property type="term" value="C:cytoplasm"/>
    <property type="evidence" value="ECO:0007669"/>
    <property type="project" value="TreeGrafter"/>
</dbReference>
<feature type="compositionally biased region" description="Polar residues" evidence="17">
    <location>
        <begin position="535"/>
        <end position="573"/>
    </location>
</feature>
<dbReference type="EC" id="2.7.11.1" evidence="3"/>
<dbReference type="Proteomes" id="UP000050424">
    <property type="component" value="Unassembled WGS sequence"/>
</dbReference>
<feature type="region of interest" description="Disordered" evidence="17">
    <location>
        <begin position="486"/>
        <end position="641"/>
    </location>
</feature>
<evidence type="ECO:0000256" key="7">
    <source>
        <dbReference type="ARBA" id="ARBA00022679"/>
    </source>
</evidence>
<name>A0A0P7BFW1_9HYPO</name>
<dbReference type="CDD" id="cd08217">
    <property type="entry name" value="STKc_Nek2"/>
    <property type="match status" value="1"/>
</dbReference>
<accession>A0A0P7BFW1</accession>
<keyword evidence="20" id="KW-1185">Reference proteome</keyword>
<keyword evidence="16" id="KW-0175">Coiled coil</keyword>
<gene>
    <name evidence="19" type="ORF">AK830_g4543</name>
</gene>
<comment type="catalytic activity">
    <reaction evidence="15">
        <text>L-seryl-[protein] + ATP = O-phospho-L-seryl-[protein] + ADP + H(+)</text>
        <dbReference type="Rhea" id="RHEA:17989"/>
        <dbReference type="Rhea" id="RHEA-COMP:9863"/>
        <dbReference type="Rhea" id="RHEA-COMP:11604"/>
        <dbReference type="ChEBI" id="CHEBI:15378"/>
        <dbReference type="ChEBI" id="CHEBI:29999"/>
        <dbReference type="ChEBI" id="CHEBI:30616"/>
        <dbReference type="ChEBI" id="CHEBI:83421"/>
        <dbReference type="ChEBI" id="CHEBI:456216"/>
        <dbReference type="EC" id="2.7.11.1"/>
    </reaction>
</comment>
<dbReference type="FunFam" id="3.30.200.20:FF:000525">
    <property type="entry name" value="Serine/threonine-protein kinase KIN3"/>
    <property type="match status" value="1"/>
</dbReference>
<dbReference type="Pfam" id="PF00069">
    <property type="entry name" value="Pkinase"/>
    <property type="match status" value="2"/>
</dbReference>